<sequence>MAAASNRRVWVVLSVVLPAVVVGVLTWLRRWVSDDGFINVRVILQLVAGNGPTYNLNERVEVGTSTLWLFFVTLGKLAAPWAEVGEVMVWLGTGFITLAMLLLGLGALHLVPARSSVVLPLGTAALAGLAPFWDFGTSGLETSLTFCWIAACFWALARRWANRPRKPLPAWRPWPVAVLIGLGVLIRPDLALVSLVFGIMLLCQSERRVTGWLSAAGFALALPVAYEVFRMGYYASLVPNTALAKANGSVAQGLLYLRDFVFTYHLYLPVAFALALYAVGLARGFKDRDPGLTALWLGPLVGVAIHVGFVISVGGDFMHARFLLPATVLLFAPVAVIGGAAWTRVLAVLTLVWALVAGLVLRPALWNGMIVDERSYYSAFVPDRPGAMVIAENWSADVGFQLTQRAAKDLADGRSYFVDITKPDDLLPTYNGEGVYVVINSLGIAGVGAGLHVVMVDPPSLGDPIGSRLVLAPDAQYRVGHAYKPVVWAMARYTAADVHPDDQALNDARATLACGDVPTLISAISEPLTVQRFFTNITLAPKLTLLRIPVDPAEARATLC</sequence>
<evidence type="ECO:0000259" key="2">
    <source>
        <dbReference type="Pfam" id="PF26371"/>
    </source>
</evidence>
<evidence type="ECO:0000256" key="1">
    <source>
        <dbReference type="SAM" id="Phobius"/>
    </source>
</evidence>
<keyword evidence="4" id="KW-1185">Reference proteome</keyword>
<dbReference type="Pfam" id="PF26371">
    <property type="entry name" value="AftB_C"/>
    <property type="match status" value="1"/>
</dbReference>
<feature type="transmembrane region" description="Helical" evidence="1">
    <location>
        <begin position="140"/>
        <end position="157"/>
    </location>
</feature>
<keyword evidence="1" id="KW-0812">Transmembrane</keyword>
<dbReference type="InterPro" id="IPR058983">
    <property type="entry name" value="AftB_C"/>
</dbReference>
<dbReference type="Proteomes" id="UP000238164">
    <property type="component" value="Chromosome 1"/>
</dbReference>
<dbReference type="AlphaFoldDB" id="A0A2N9JJ17"/>
<keyword evidence="1" id="KW-1133">Transmembrane helix</keyword>
<feature type="transmembrane region" description="Helical" evidence="1">
    <location>
        <begin position="294"/>
        <end position="314"/>
    </location>
</feature>
<reference evidence="3 4" key="1">
    <citation type="submission" date="2018-02" db="EMBL/GenBank/DDBJ databases">
        <authorList>
            <person name="Cohen D.B."/>
            <person name="Kent A.D."/>
        </authorList>
    </citation>
    <scope>NUCLEOTIDE SEQUENCE [LARGE SCALE GENOMIC DNA]</scope>
    <source>
        <strain evidence="3">1</strain>
    </source>
</reference>
<accession>A0A2N9JJ17</accession>
<dbReference type="EMBL" id="LT985188">
    <property type="protein sequence ID" value="SPD87528.1"/>
    <property type="molecule type" value="Genomic_DNA"/>
</dbReference>
<dbReference type="KEGG" id="mgg:MPLG2_2498"/>
<feature type="transmembrane region" description="Helical" evidence="1">
    <location>
        <begin position="345"/>
        <end position="366"/>
    </location>
</feature>
<name>A0A2N9JJ17_9ACTN</name>
<dbReference type="OrthoDB" id="3721873at2"/>
<feature type="domain" description="Terminal beta-(1-&gt;2)-arabinofuranosyltransferase C-terminal" evidence="2">
    <location>
        <begin position="437"/>
        <end position="540"/>
    </location>
</feature>
<keyword evidence="1" id="KW-0472">Membrane</keyword>
<feature type="transmembrane region" description="Helical" evidence="1">
    <location>
        <begin position="264"/>
        <end position="282"/>
    </location>
</feature>
<feature type="transmembrane region" description="Helical" evidence="1">
    <location>
        <begin position="9"/>
        <end position="28"/>
    </location>
</feature>
<dbReference type="RefSeq" id="WP_105186240.1">
    <property type="nucleotide sequence ID" value="NZ_BAAAGO010000031.1"/>
</dbReference>
<feature type="transmembrane region" description="Helical" evidence="1">
    <location>
        <begin position="62"/>
        <end position="82"/>
    </location>
</feature>
<evidence type="ECO:0000313" key="4">
    <source>
        <dbReference type="Proteomes" id="UP000238164"/>
    </source>
</evidence>
<feature type="transmembrane region" description="Helical" evidence="1">
    <location>
        <begin position="209"/>
        <end position="229"/>
    </location>
</feature>
<evidence type="ECO:0000313" key="3">
    <source>
        <dbReference type="EMBL" id="SPD87528.1"/>
    </source>
</evidence>
<feature type="transmembrane region" description="Helical" evidence="1">
    <location>
        <begin position="89"/>
        <end position="111"/>
    </location>
</feature>
<proteinExistence type="predicted"/>
<feature type="transmembrane region" description="Helical" evidence="1">
    <location>
        <begin position="177"/>
        <end position="202"/>
    </location>
</feature>
<protein>
    <submittedName>
        <fullName evidence="3">Putative permease</fullName>
    </submittedName>
</protein>
<organism evidence="3 4">
    <name type="scientific">Micropruina glycogenica</name>
    <dbReference type="NCBI Taxonomy" id="75385"/>
    <lineage>
        <taxon>Bacteria</taxon>
        <taxon>Bacillati</taxon>
        <taxon>Actinomycetota</taxon>
        <taxon>Actinomycetes</taxon>
        <taxon>Propionibacteriales</taxon>
        <taxon>Nocardioidaceae</taxon>
        <taxon>Micropruina</taxon>
    </lineage>
</organism>
<gene>
    <name evidence="3" type="ORF">MPLG2_2498</name>
</gene>
<feature type="transmembrane region" description="Helical" evidence="1">
    <location>
        <begin position="320"/>
        <end position="338"/>
    </location>
</feature>